<keyword evidence="2" id="KW-1185">Reference proteome</keyword>
<organism evidence="1 2">
    <name type="scientific">Erythranthe guttata</name>
    <name type="common">Yellow monkey flower</name>
    <name type="synonym">Mimulus guttatus</name>
    <dbReference type="NCBI Taxonomy" id="4155"/>
    <lineage>
        <taxon>Eukaryota</taxon>
        <taxon>Viridiplantae</taxon>
        <taxon>Streptophyta</taxon>
        <taxon>Embryophyta</taxon>
        <taxon>Tracheophyta</taxon>
        <taxon>Spermatophyta</taxon>
        <taxon>Magnoliopsida</taxon>
        <taxon>eudicotyledons</taxon>
        <taxon>Gunneridae</taxon>
        <taxon>Pentapetalae</taxon>
        <taxon>asterids</taxon>
        <taxon>lamiids</taxon>
        <taxon>Lamiales</taxon>
        <taxon>Phrymaceae</taxon>
        <taxon>Erythranthe</taxon>
    </lineage>
</organism>
<feature type="non-terminal residue" evidence="1">
    <location>
        <position position="1"/>
    </location>
</feature>
<proteinExistence type="predicted"/>
<reference evidence="1 2" key="1">
    <citation type="journal article" date="2013" name="Proc. Natl. Acad. Sci. U.S.A.">
        <title>Fine-scale variation in meiotic recombination in Mimulus inferred from population shotgun sequencing.</title>
        <authorList>
            <person name="Hellsten U."/>
            <person name="Wright K.M."/>
            <person name="Jenkins J."/>
            <person name="Shu S."/>
            <person name="Yuan Y."/>
            <person name="Wessler S.R."/>
            <person name="Schmutz J."/>
            <person name="Willis J.H."/>
            <person name="Rokhsar D.S."/>
        </authorList>
    </citation>
    <scope>NUCLEOTIDE SEQUENCE [LARGE SCALE GENOMIC DNA]</scope>
    <source>
        <strain evidence="2">cv. DUN x IM62</strain>
    </source>
</reference>
<protein>
    <submittedName>
        <fullName evidence="1">Uncharacterized protein</fullName>
    </submittedName>
</protein>
<gene>
    <name evidence="1" type="ORF">MIMGU_mgv1a0271202mg</name>
</gene>
<name>A0A022QQJ0_ERYGU</name>
<evidence type="ECO:0000313" key="1">
    <source>
        <dbReference type="EMBL" id="EYU30932.1"/>
    </source>
</evidence>
<sequence length="12" mass="1504">QLHHNKKLEEID</sequence>
<dbReference type="Proteomes" id="UP000030748">
    <property type="component" value="Unassembled WGS sequence"/>
</dbReference>
<evidence type="ECO:0000313" key="2">
    <source>
        <dbReference type="Proteomes" id="UP000030748"/>
    </source>
</evidence>
<dbReference type="EMBL" id="KI631018">
    <property type="protein sequence ID" value="EYU30932.1"/>
    <property type="molecule type" value="Genomic_DNA"/>
</dbReference>
<accession>A0A022QQJ0</accession>